<comment type="caution">
    <text evidence="2">The sequence shown here is derived from an EMBL/GenBank/DDBJ whole genome shotgun (WGS) entry which is preliminary data.</text>
</comment>
<gene>
    <name evidence="2" type="ORF">Mam01_57270</name>
</gene>
<evidence type="ECO:0000256" key="1">
    <source>
        <dbReference type="SAM" id="MobiDB-lite"/>
    </source>
</evidence>
<evidence type="ECO:0000313" key="3">
    <source>
        <dbReference type="Proteomes" id="UP000651728"/>
    </source>
</evidence>
<organism evidence="2 3">
    <name type="scientific">Microbispora amethystogenes</name>
    <dbReference type="NCBI Taxonomy" id="1427754"/>
    <lineage>
        <taxon>Bacteria</taxon>
        <taxon>Bacillati</taxon>
        <taxon>Actinomycetota</taxon>
        <taxon>Actinomycetes</taxon>
        <taxon>Streptosporangiales</taxon>
        <taxon>Streptosporangiaceae</taxon>
        <taxon>Microbispora</taxon>
    </lineage>
</organism>
<feature type="region of interest" description="Disordered" evidence="1">
    <location>
        <begin position="1"/>
        <end position="29"/>
    </location>
</feature>
<protein>
    <submittedName>
        <fullName evidence="2">Uncharacterized protein</fullName>
    </submittedName>
</protein>
<sequence length="69" mass="7404">MVAVARGHGAGGAEDDEFTYGHTADAKSRARTSFRPTYEDIYRIPLEAAYLEFPEIGGTGAGLRTGRAK</sequence>
<evidence type="ECO:0000313" key="2">
    <source>
        <dbReference type="EMBL" id="GIH35563.1"/>
    </source>
</evidence>
<name>A0ABQ4FL71_9ACTN</name>
<dbReference type="Proteomes" id="UP000651728">
    <property type="component" value="Unassembled WGS sequence"/>
</dbReference>
<proteinExistence type="predicted"/>
<keyword evidence="3" id="KW-1185">Reference proteome</keyword>
<dbReference type="EMBL" id="BOOB01000046">
    <property type="protein sequence ID" value="GIH35563.1"/>
    <property type="molecule type" value="Genomic_DNA"/>
</dbReference>
<reference evidence="2 3" key="1">
    <citation type="submission" date="2021-01" db="EMBL/GenBank/DDBJ databases">
        <title>Whole genome shotgun sequence of Microbispora amethystogenes NBRC 101907.</title>
        <authorList>
            <person name="Komaki H."/>
            <person name="Tamura T."/>
        </authorList>
    </citation>
    <scope>NUCLEOTIDE SEQUENCE [LARGE SCALE GENOMIC DNA]</scope>
    <source>
        <strain evidence="2 3">NBRC 101907</strain>
    </source>
</reference>
<accession>A0ABQ4FL71</accession>